<dbReference type="Pfam" id="PF00092">
    <property type="entry name" value="VWA"/>
    <property type="match status" value="1"/>
</dbReference>
<dbReference type="OrthoDB" id="3170630at2"/>
<comment type="caution">
    <text evidence="2">The sequence shown here is derived from an EMBL/GenBank/DDBJ whole genome shotgun (WGS) entry which is preliminary data.</text>
</comment>
<dbReference type="SMART" id="SM00327">
    <property type="entry name" value="VWA"/>
    <property type="match status" value="1"/>
</dbReference>
<dbReference type="SUPFAM" id="SSF53300">
    <property type="entry name" value="vWA-like"/>
    <property type="match status" value="1"/>
</dbReference>
<evidence type="ECO:0000313" key="3">
    <source>
        <dbReference type="Proteomes" id="UP000274391"/>
    </source>
</evidence>
<dbReference type="Gene3D" id="3.40.190.10">
    <property type="entry name" value="Periplasmic binding protein-like II"/>
    <property type="match status" value="2"/>
</dbReference>
<dbReference type="Proteomes" id="UP000274391">
    <property type="component" value="Unassembled WGS sequence"/>
</dbReference>
<feature type="domain" description="VWFA" evidence="1">
    <location>
        <begin position="341"/>
        <end position="537"/>
    </location>
</feature>
<organism evidence="2 3">
    <name type="scientific">Gulosibacter macacae</name>
    <dbReference type="NCBI Taxonomy" id="2488791"/>
    <lineage>
        <taxon>Bacteria</taxon>
        <taxon>Bacillati</taxon>
        <taxon>Actinomycetota</taxon>
        <taxon>Actinomycetes</taxon>
        <taxon>Micrococcales</taxon>
        <taxon>Microbacteriaceae</taxon>
        <taxon>Gulosibacter</taxon>
    </lineage>
</organism>
<dbReference type="PROSITE" id="PS50234">
    <property type="entry name" value="VWFA"/>
    <property type="match status" value="1"/>
</dbReference>
<dbReference type="AlphaFoldDB" id="A0A3P3W0X3"/>
<dbReference type="RefSeq" id="WP_124968684.1">
    <property type="nucleotide sequence ID" value="NZ_RQVS01000001.1"/>
</dbReference>
<gene>
    <name evidence="2" type="ORF">EG850_00255</name>
</gene>
<reference evidence="2 3" key="1">
    <citation type="submission" date="2018-11" db="EMBL/GenBank/DDBJ databases">
        <title>YIM 102482-1 draft genome.</title>
        <authorList>
            <person name="Li G."/>
            <person name="Jiang Y."/>
        </authorList>
    </citation>
    <scope>NUCLEOTIDE SEQUENCE [LARGE SCALE GENOMIC DNA]</scope>
    <source>
        <strain evidence="2 3">YIM 102482-1</strain>
    </source>
</reference>
<sequence>MTAKLRKFVTKASARLAGLLAVVIAVPALLTGCAGLLGGGPTIKVLAGSEVKDLEPILADMTRETGVTLEFEYIGTLDGTEALLSSGDKPWQATWFPSNRYLTLFPEGLNLVDKSESIMRSPVVLGLKSEVAQRLGWTADNQPTWQEVVDAISQGQLTYGMTSPISSNSGFTTLVQMTTALSGTGTVLATGDIAATTPQLQQFASGQQLASGSSGWLVDKFAQQPDAVDGIFNYESVLETVQVNGQPLSIVIPSDGVVTSDYPLTLLKGADEETAANYQKVVDYLLRDDVQQRIADDTHRRTTATPPSMDASVFELPFPNQLETVQTLLETWLSQVKKPSNMVFAIDTSGSMGDGSRMDDLRAALDVLSGSHGDGTSSALLRLQPRERITYLEFSSSVKSEFTVEIPADTAGYDAALREINSHVSSYSPYGGTSVYTTVATAYEDALANASGDTISSIVLFTDGESNEGMSARDFERWYEDFVAQHPEAREIPVFTVKFGDSNADELERLAELTGGRSFDAKSESLAAAFREIRGYL</sequence>
<evidence type="ECO:0000313" key="2">
    <source>
        <dbReference type="EMBL" id="RRJ88620.1"/>
    </source>
</evidence>
<protein>
    <submittedName>
        <fullName evidence="2">VWA domain-containing protein</fullName>
    </submittedName>
</protein>
<dbReference type="CDD" id="cd00198">
    <property type="entry name" value="vWFA"/>
    <property type="match status" value="1"/>
</dbReference>
<dbReference type="Gene3D" id="3.40.50.410">
    <property type="entry name" value="von Willebrand factor, type A domain"/>
    <property type="match status" value="1"/>
</dbReference>
<accession>A0A3P3W0X3</accession>
<dbReference type="InterPro" id="IPR036465">
    <property type="entry name" value="vWFA_dom_sf"/>
</dbReference>
<proteinExistence type="predicted"/>
<dbReference type="InterPro" id="IPR002035">
    <property type="entry name" value="VWF_A"/>
</dbReference>
<dbReference type="SUPFAM" id="SSF53850">
    <property type="entry name" value="Periplasmic binding protein-like II"/>
    <property type="match status" value="1"/>
</dbReference>
<name>A0A3P3W0X3_9MICO</name>
<keyword evidence="3" id="KW-1185">Reference proteome</keyword>
<dbReference type="EMBL" id="RQVS01000001">
    <property type="protein sequence ID" value="RRJ88620.1"/>
    <property type="molecule type" value="Genomic_DNA"/>
</dbReference>
<evidence type="ECO:0000259" key="1">
    <source>
        <dbReference type="PROSITE" id="PS50234"/>
    </source>
</evidence>
<dbReference type="PROSITE" id="PS51257">
    <property type="entry name" value="PROKAR_LIPOPROTEIN"/>
    <property type="match status" value="1"/>
</dbReference>